<keyword evidence="2" id="KW-0347">Helicase</keyword>
<comment type="caution">
    <text evidence="2">The sequence shown here is derived from an EMBL/GenBank/DDBJ whole genome shotgun (WGS) entry which is preliminary data.</text>
</comment>
<evidence type="ECO:0000313" key="3">
    <source>
        <dbReference type="Proteomes" id="UP000321261"/>
    </source>
</evidence>
<organism evidence="2 3">
    <name type="scientific">Pseudonocardia hierapolitana</name>
    <dbReference type="NCBI Taxonomy" id="1128676"/>
    <lineage>
        <taxon>Bacteria</taxon>
        <taxon>Bacillati</taxon>
        <taxon>Actinomycetota</taxon>
        <taxon>Actinomycetes</taxon>
        <taxon>Pseudonocardiales</taxon>
        <taxon>Pseudonocardiaceae</taxon>
        <taxon>Pseudonocardia</taxon>
    </lineage>
</organism>
<dbReference type="InterPro" id="IPR032830">
    <property type="entry name" value="XPB/Ssl2_N"/>
</dbReference>
<dbReference type="EMBL" id="VIWU01000001">
    <property type="protein sequence ID" value="TWF77081.1"/>
    <property type="molecule type" value="Genomic_DNA"/>
</dbReference>
<keyword evidence="2" id="KW-0547">Nucleotide-binding</keyword>
<name>A0A561SQF9_9PSEU</name>
<evidence type="ECO:0000259" key="1">
    <source>
        <dbReference type="Pfam" id="PF13625"/>
    </source>
</evidence>
<dbReference type="AlphaFoldDB" id="A0A561SQF9"/>
<sequence>MSGSAGLAAWLATLSTAELEAILRARPDVLRHPAPTDLAVLADRLAARASVNRALPELSKPALQVAEALLALGGSASREELYALLRATDAPDAVDAAVAELTSMALAWSLKGRVRQVGGWGAISPDPLGLGRSGRKLYGRLTAEQLDRIGAHHGVHGLGRAGIDTVVAVLSDPGAVPDRLSRAGPRVAEAVRQLAWHGPRRSGVQFPEPGEPVEPHDVARQLALQGWAVPTEWGIAEMPREVALAVRGPEYHAPFDAHPPCPATAPVDPGQLRAAGGHAAVAALDSVRSLVTLLDHSPLTTVQGGGIGVRELRRAAKELGSDLTVVRLGLEIAAAAGLVALAREGPARTSLRRGHQSPVGVALPTEVVDEWLAAEPADAYARLLLAWWRLPMVPSLRVDESGRPAPALVRAYGHPEHLRMRSGALAALATLGGWARRAGGREGHGPGRGLVDLDAVHELLAHRAPLDRGLPDDAAKLRATLAEAELLGLIATGALTPLGHELLAAVRTDEPHAALRRALAGVLPAPTGTATFLPDLTALVTGIAAAPLTRLLDAVADAERRDITSVWRFTAASVRRALDAGHTADGLLAALASAADHPLPQPLEYLVRDVARRHGQVQVCAVATCVRVADPALGAELAAQRGLAPLRLRPLTDTVLVSDRPAAEVMGALRSAGYSPVEQDASGTAVITRAPVRRAPAPAEQQWTGNPIDVAALAAPAHGRCVGTVRGCVAPGARPPS</sequence>
<evidence type="ECO:0000313" key="2">
    <source>
        <dbReference type="EMBL" id="TWF77081.1"/>
    </source>
</evidence>
<gene>
    <name evidence="2" type="ORF">FHX44_112983</name>
</gene>
<dbReference type="Proteomes" id="UP000321261">
    <property type="component" value="Unassembled WGS sequence"/>
</dbReference>
<keyword evidence="3" id="KW-1185">Reference proteome</keyword>
<keyword evidence="2" id="KW-0378">Hydrolase</keyword>
<protein>
    <submittedName>
        <fullName evidence="2">XPB/Ssl2-like helicase family protein</fullName>
    </submittedName>
</protein>
<dbReference type="Pfam" id="PF13625">
    <property type="entry name" value="Helicase_C_3"/>
    <property type="match status" value="1"/>
</dbReference>
<dbReference type="OrthoDB" id="3415124at2"/>
<keyword evidence="2" id="KW-0067">ATP-binding</keyword>
<proteinExistence type="predicted"/>
<dbReference type="GO" id="GO:0004386">
    <property type="term" value="F:helicase activity"/>
    <property type="evidence" value="ECO:0007669"/>
    <property type="project" value="UniProtKB-KW"/>
</dbReference>
<dbReference type="RefSeq" id="WP_147256323.1">
    <property type="nucleotide sequence ID" value="NZ_VIWU01000001.1"/>
</dbReference>
<accession>A0A561SQF9</accession>
<feature type="domain" description="Helicase XPB/Ssl2 N-terminal" evidence="1">
    <location>
        <begin position="534"/>
        <end position="650"/>
    </location>
</feature>
<reference evidence="2 3" key="1">
    <citation type="submission" date="2019-06" db="EMBL/GenBank/DDBJ databases">
        <title>Sequencing the genomes of 1000 actinobacteria strains.</title>
        <authorList>
            <person name="Klenk H.-P."/>
        </authorList>
    </citation>
    <scope>NUCLEOTIDE SEQUENCE [LARGE SCALE GENOMIC DNA]</scope>
    <source>
        <strain evidence="2 3">DSM 45671</strain>
    </source>
</reference>